<evidence type="ECO:0000256" key="6">
    <source>
        <dbReference type="PIRSR" id="PIRSR602129-50"/>
    </source>
</evidence>
<dbReference type="OrthoDB" id="9803665at2"/>
<accession>A0A4S2H1G4</accession>
<gene>
    <name evidence="8" type="ORF">E5163_07885</name>
</gene>
<keyword evidence="5 7" id="KW-0456">Lyase</keyword>
<dbReference type="PANTHER" id="PTHR11999:SF70">
    <property type="entry name" value="MIP05841P"/>
    <property type="match status" value="1"/>
</dbReference>
<evidence type="ECO:0000256" key="7">
    <source>
        <dbReference type="RuleBase" id="RU000382"/>
    </source>
</evidence>
<keyword evidence="4 6" id="KW-0663">Pyridoxal phosphate</keyword>
<sequence length="468" mass="50014">MEPLLQAACDLAVRYRTGEPDRAPRAAATGQDAYALFAGPVPEAGEDALATLTALAEAAGPGLHDTTGDRFFGWVIGASHPVGVAADWLTSAWGQNPGLHFVGPAGVAAEKVAGDWLLDLLDLPREASVGFVTGATMANFTGLAAGRSEVLRRAGWDVEADGLQGAPRMRVLLGEAAHSTVFAALRYLGFGRSQIETVAADAQGAMDARDLGRRLADGGPALVIAQAGQINTGAFDPFEEIAAHCRRAGAWLHVDGAFGLWARACPDRYRLTRGLELADSWASDAHKWLQAPYESGFVIVRDRTAHRRAMSISASYLPSQDWCHNPSDFSPELSRRARGFAIWALLRHLGRDGIADMVSRHCALARRIGARLGKAPGIAVLNEVVLNQVVLAFGEGAGADRLTRAVIEEVQRRNAVFVEGARWQGREVLRISVISAPLDSRSADRLCDEILAAWQTVQARQSAAIPAQ</sequence>
<comment type="cofactor">
    <cofactor evidence="1 6 7">
        <name>pyridoxal 5'-phosphate</name>
        <dbReference type="ChEBI" id="CHEBI:597326"/>
    </cofactor>
</comment>
<dbReference type="InterPro" id="IPR010977">
    <property type="entry name" value="Aromatic_deC"/>
</dbReference>
<evidence type="ECO:0000256" key="5">
    <source>
        <dbReference type="ARBA" id="ARBA00023239"/>
    </source>
</evidence>
<dbReference type="EMBL" id="SRXW01000002">
    <property type="protein sequence ID" value="TGY89375.1"/>
    <property type="molecule type" value="Genomic_DNA"/>
</dbReference>
<dbReference type="Proteomes" id="UP000308054">
    <property type="component" value="Unassembled WGS sequence"/>
</dbReference>
<comment type="similarity">
    <text evidence="2 7">Belongs to the group II decarboxylase family.</text>
</comment>
<organism evidence="8 9">
    <name type="scientific">Marinicauda algicola</name>
    <dbReference type="NCBI Taxonomy" id="2029849"/>
    <lineage>
        <taxon>Bacteria</taxon>
        <taxon>Pseudomonadati</taxon>
        <taxon>Pseudomonadota</taxon>
        <taxon>Alphaproteobacteria</taxon>
        <taxon>Maricaulales</taxon>
        <taxon>Maricaulaceae</taxon>
        <taxon>Marinicauda</taxon>
    </lineage>
</organism>
<dbReference type="AlphaFoldDB" id="A0A4S2H1G4"/>
<dbReference type="InterPro" id="IPR015424">
    <property type="entry name" value="PyrdxlP-dep_Trfase"/>
</dbReference>
<evidence type="ECO:0000256" key="2">
    <source>
        <dbReference type="ARBA" id="ARBA00009533"/>
    </source>
</evidence>
<dbReference type="GO" id="GO:0019752">
    <property type="term" value="P:carboxylic acid metabolic process"/>
    <property type="evidence" value="ECO:0007669"/>
    <property type="project" value="InterPro"/>
</dbReference>
<reference evidence="8 9" key="1">
    <citation type="journal article" date="2017" name="Int. J. Syst. Evol. Microbiol.">
        <title>Marinicauda algicola sp. nov., isolated from a marine red alga Rhodosorus marinus.</title>
        <authorList>
            <person name="Jeong S.E."/>
            <person name="Jeon S.H."/>
            <person name="Chun B.H."/>
            <person name="Kim D.W."/>
            <person name="Jeon C.O."/>
        </authorList>
    </citation>
    <scope>NUCLEOTIDE SEQUENCE [LARGE SCALE GENOMIC DNA]</scope>
    <source>
        <strain evidence="8 9">JCM 31718</strain>
    </source>
</reference>
<evidence type="ECO:0000313" key="8">
    <source>
        <dbReference type="EMBL" id="TGY89375.1"/>
    </source>
</evidence>
<proteinExistence type="inferred from homology"/>
<dbReference type="PANTHER" id="PTHR11999">
    <property type="entry name" value="GROUP II PYRIDOXAL-5-PHOSPHATE DECARBOXYLASE"/>
    <property type="match status" value="1"/>
</dbReference>
<evidence type="ECO:0000256" key="4">
    <source>
        <dbReference type="ARBA" id="ARBA00022898"/>
    </source>
</evidence>
<keyword evidence="3" id="KW-0210">Decarboxylase</keyword>
<name>A0A4S2H1G4_9PROT</name>
<comment type="caution">
    <text evidence="8">The sequence shown here is derived from an EMBL/GenBank/DDBJ whole genome shotgun (WGS) entry which is preliminary data.</text>
</comment>
<dbReference type="Gene3D" id="3.40.640.10">
    <property type="entry name" value="Type I PLP-dependent aspartate aminotransferase-like (Major domain)"/>
    <property type="match status" value="1"/>
</dbReference>
<dbReference type="InterPro" id="IPR002129">
    <property type="entry name" value="PyrdxlP-dep_de-COase"/>
</dbReference>
<dbReference type="InterPro" id="IPR015422">
    <property type="entry name" value="PyrdxlP-dep_Trfase_small"/>
</dbReference>
<dbReference type="GO" id="GO:0030170">
    <property type="term" value="F:pyridoxal phosphate binding"/>
    <property type="evidence" value="ECO:0007669"/>
    <property type="project" value="InterPro"/>
</dbReference>
<dbReference type="GO" id="GO:0008483">
    <property type="term" value="F:transaminase activity"/>
    <property type="evidence" value="ECO:0007669"/>
    <property type="project" value="UniProtKB-KW"/>
</dbReference>
<dbReference type="GO" id="GO:0016831">
    <property type="term" value="F:carboxy-lyase activity"/>
    <property type="evidence" value="ECO:0007669"/>
    <property type="project" value="UniProtKB-KW"/>
</dbReference>
<evidence type="ECO:0000256" key="1">
    <source>
        <dbReference type="ARBA" id="ARBA00001933"/>
    </source>
</evidence>
<keyword evidence="9" id="KW-1185">Reference proteome</keyword>
<keyword evidence="8" id="KW-0032">Aminotransferase</keyword>
<dbReference type="SUPFAM" id="SSF53383">
    <property type="entry name" value="PLP-dependent transferases"/>
    <property type="match status" value="1"/>
</dbReference>
<keyword evidence="8" id="KW-0808">Transferase</keyword>
<dbReference type="Gene3D" id="3.90.1150.10">
    <property type="entry name" value="Aspartate Aminotransferase, domain 1"/>
    <property type="match status" value="1"/>
</dbReference>
<protein>
    <submittedName>
        <fullName evidence="8">Aspartate aminotransferase family protein</fullName>
    </submittedName>
</protein>
<evidence type="ECO:0000313" key="9">
    <source>
        <dbReference type="Proteomes" id="UP000308054"/>
    </source>
</evidence>
<evidence type="ECO:0000256" key="3">
    <source>
        <dbReference type="ARBA" id="ARBA00022793"/>
    </source>
</evidence>
<dbReference type="InterPro" id="IPR015421">
    <property type="entry name" value="PyrdxlP-dep_Trfase_major"/>
</dbReference>
<dbReference type="Pfam" id="PF00282">
    <property type="entry name" value="Pyridoxal_deC"/>
    <property type="match status" value="1"/>
</dbReference>
<feature type="modified residue" description="N6-(pyridoxal phosphate)lysine" evidence="6">
    <location>
        <position position="287"/>
    </location>
</feature>